<dbReference type="InterPro" id="IPR013737">
    <property type="entry name" value="Bac_rhamnosid_N"/>
</dbReference>
<dbReference type="InterPro" id="IPR008928">
    <property type="entry name" value="6-hairpin_glycosidase_sf"/>
</dbReference>
<name>A0ABW5PBW6_9BACL</name>
<feature type="domain" description="Alpha-L-rhamnosidase six-hairpin glycosidase" evidence="2">
    <location>
        <begin position="330"/>
        <end position="683"/>
    </location>
</feature>
<evidence type="ECO:0000259" key="1">
    <source>
        <dbReference type="Pfam" id="PF08531"/>
    </source>
</evidence>
<feature type="domain" description="Bacterial alpha-L-rhamnosidase N-terminal" evidence="1">
    <location>
        <begin position="31"/>
        <end position="175"/>
    </location>
</feature>
<keyword evidence="4" id="KW-1185">Reference proteome</keyword>
<dbReference type="PANTHER" id="PTHR34987">
    <property type="entry name" value="C, PUTATIVE (AFU_ORTHOLOGUE AFUA_3G02880)-RELATED"/>
    <property type="match status" value="1"/>
</dbReference>
<dbReference type="Gene3D" id="2.60.420.10">
    <property type="entry name" value="Maltose phosphorylase, domain 3"/>
    <property type="match status" value="1"/>
</dbReference>
<dbReference type="Gene3D" id="1.50.10.10">
    <property type="match status" value="1"/>
</dbReference>
<evidence type="ECO:0000259" key="2">
    <source>
        <dbReference type="Pfam" id="PF17389"/>
    </source>
</evidence>
<reference evidence="4" key="1">
    <citation type="journal article" date="2019" name="Int. J. Syst. Evol. Microbiol.">
        <title>The Global Catalogue of Microorganisms (GCM) 10K type strain sequencing project: providing services to taxonomists for standard genome sequencing and annotation.</title>
        <authorList>
            <consortium name="The Broad Institute Genomics Platform"/>
            <consortium name="The Broad Institute Genome Sequencing Center for Infectious Disease"/>
            <person name="Wu L."/>
            <person name="Ma J."/>
        </authorList>
    </citation>
    <scope>NUCLEOTIDE SEQUENCE [LARGE SCALE GENOMIC DNA]</scope>
    <source>
        <strain evidence="4">KCTC 3950</strain>
    </source>
</reference>
<dbReference type="RefSeq" id="WP_377602091.1">
    <property type="nucleotide sequence ID" value="NZ_JBHUME010000007.1"/>
</dbReference>
<dbReference type="InterPro" id="IPR008979">
    <property type="entry name" value="Galactose-bd-like_sf"/>
</dbReference>
<evidence type="ECO:0000313" key="4">
    <source>
        <dbReference type="Proteomes" id="UP001597541"/>
    </source>
</evidence>
<sequence length="776" mass="88561">MNPEASWIWHESLSTLTNSYVDFRKAFQVSKVTDAKLHISASQEYLLYVNGHLIGRGPNPCSPEWQYYDSYDVTEFLQPGINCIAAVGYRFGEKDIVIEQMQGEAGLIVSFDMAGSPLVTDTSWKCRISPRYETRTMRISRWGGFNEIYAADREDGWEQPEYDDSAWAPAVIAAAANDPAGPWPRLLEREIPFLHKEWVSPKAVVRTERNYGRLDAVQEASYESAVAFPIRIDASVPGSLPGIVYDFATEVVGRPELRIDAPEGGVVRLAYGESLELQYVDTFLLKKGLNVLQPYGRRACRYVQLTLMATPQPVELLMFRFENQHYDFPEAGTFRTSDPLLDRIWDISRITTVMNSQDHLEDCPWREKALWVADAVVMGKVIYHMYGETKLLRKCLLQGARIQQEEGWIPGTGPETNKMLLPDFNGHWLIGVYEYYMYTQDRAFLEQIWTNLVRVLQWFDAQADETGLFADAARPGFFCFIDWTEHLDRRDKVTAISCIYYKALRCMVLLAEALGLTEYAEELRNKSEALQLAIRTNLWIEEQGAYADCMDGSQLSEHVSLQTNFLAIWANLMTEEQADRFLTDYYDTGKAAEVKGAFFQHIVLEVFLKLNRRKEAAGLIRNYWGGMVARGAVTWWETYDHASPFCVTPSTYQGNVPTYLWEEPRVSMCHGWGASPGYILYQLILGVNVMEQGHGRLKVTVPFQTVQWAEGRLPTKHGWVEMQWKESNGTVEGLLRYPDSLELVLEDGYPESIRIEAYPVQDKLGIGGTNGGMRHE</sequence>
<dbReference type="Pfam" id="PF08531">
    <property type="entry name" value="Bac_rhamnosid_N"/>
    <property type="match status" value="1"/>
</dbReference>
<dbReference type="SUPFAM" id="SSF49785">
    <property type="entry name" value="Galactose-binding domain-like"/>
    <property type="match status" value="1"/>
</dbReference>
<dbReference type="Pfam" id="PF17389">
    <property type="entry name" value="Bac_rhamnosid6H"/>
    <property type="match status" value="1"/>
</dbReference>
<dbReference type="Gene3D" id="2.60.120.260">
    <property type="entry name" value="Galactose-binding domain-like"/>
    <property type="match status" value="2"/>
</dbReference>
<organism evidence="3 4">
    <name type="scientific">Paenibacillus gansuensis</name>
    <dbReference type="NCBI Taxonomy" id="306542"/>
    <lineage>
        <taxon>Bacteria</taxon>
        <taxon>Bacillati</taxon>
        <taxon>Bacillota</taxon>
        <taxon>Bacilli</taxon>
        <taxon>Bacillales</taxon>
        <taxon>Paenibacillaceae</taxon>
        <taxon>Paenibacillus</taxon>
    </lineage>
</organism>
<dbReference type="PANTHER" id="PTHR34987:SF2">
    <property type="entry name" value="B, PUTATIVE (AFU_ORTHOLOGUE AFUA_7G05040)-RELATED"/>
    <property type="match status" value="1"/>
</dbReference>
<proteinExistence type="predicted"/>
<accession>A0ABW5PBW6</accession>
<dbReference type="EMBL" id="JBHUME010000007">
    <property type="protein sequence ID" value="MFD2612483.1"/>
    <property type="molecule type" value="Genomic_DNA"/>
</dbReference>
<evidence type="ECO:0000313" key="3">
    <source>
        <dbReference type="EMBL" id="MFD2612483.1"/>
    </source>
</evidence>
<dbReference type="InterPro" id="IPR012341">
    <property type="entry name" value="6hp_glycosidase-like_sf"/>
</dbReference>
<comment type="caution">
    <text evidence="3">The sequence shown here is derived from an EMBL/GenBank/DDBJ whole genome shotgun (WGS) entry which is preliminary data.</text>
</comment>
<dbReference type="InterPro" id="IPR035396">
    <property type="entry name" value="Bac_rhamnosid6H"/>
</dbReference>
<protein>
    <submittedName>
        <fullName evidence="3">Alpha-L-rhamnosidase N-terminal domain-containing protein</fullName>
    </submittedName>
</protein>
<dbReference type="Proteomes" id="UP001597541">
    <property type="component" value="Unassembled WGS sequence"/>
</dbReference>
<dbReference type="SUPFAM" id="SSF48208">
    <property type="entry name" value="Six-hairpin glycosidases"/>
    <property type="match status" value="1"/>
</dbReference>
<gene>
    <name evidence="3" type="ORF">ACFSUF_08620</name>
</gene>